<proteinExistence type="predicted"/>
<organism evidence="2">
    <name type="scientific">marine sediment metagenome</name>
    <dbReference type="NCBI Taxonomy" id="412755"/>
    <lineage>
        <taxon>unclassified sequences</taxon>
        <taxon>metagenomes</taxon>
        <taxon>ecological metagenomes</taxon>
    </lineage>
</organism>
<gene>
    <name evidence="2" type="ORF">LCGC14_1977230</name>
</gene>
<dbReference type="EMBL" id="LAZR01022055">
    <property type="protein sequence ID" value="KKL83193.1"/>
    <property type="molecule type" value="Genomic_DNA"/>
</dbReference>
<feature type="region of interest" description="Disordered" evidence="1">
    <location>
        <begin position="1"/>
        <end position="20"/>
    </location>
</feature>
<protein>
    <submittedName>
        <fullName evidence="2">Uncharacterized protein</fullName>
    </submittedName>
</protein>
<dbReference type="InterPro" id="IPR037257">
    <property type="entry name" value="T2SS_E_N_sf"/>
</dbReference>
<dbReference type="Gene3D" id="3.30.300.160">
    <property type="entry name" value="Type II secretion system, protein E, N-terminal domain"/>
    <property type="match status" value="1"/>
</dbReference>
<evidence type="ECO:0000256" key="1">
    <source>
        <dbReference type="SAM" id="MobiDB-lite"/>
    </source>
</evidence>
<comment type="caution">
    <text evidence="2">The sequence shown here is derived from an EMBL/GenBank/DDBJ whole genome shotgun (WGS) entry which is preliminary data.</text>
</comment>
<feature type="compositionally biased region" description="Polar residues" evidence="1">
    <location>
        <begin position="9"/>
        <end position="20"/>
    </location>
</feature>
<dbReference type="AlphaFoldDB" id="A0A0F9FA95"/>
<feature type="non-terminal residue" evidence="2">
    <location>
        <position position="61"/>
    </location>
</feature>
<sequence length="61" mass="6932">MTDAITEITAESPQPLDNSELMTSNDLVELPNKRLPFSYARRAGMLLSKNNDDRVVFYRGE</sequence>
<name>A0A0F9FA95_9ZZZZ</name>
<reference evidence="2" key="1">
    <citation type="journal article" date="2015" name="Nature">
        <title>Complex archaea that bridge the gap between prokaryotes and eukaryotes.</title>
        <authorList>
            <person name="Spang A."/>
            <person name="Saw J.H."/>
            <person name="Jorgensen S.L."/>
            <person name="Zaremba-Niedzwiedzka K."/>
            <person name="Martijn J."/>
            <person name="Lind A.E."/>
            <person name="van Eijk R."/>
            <person name="Schleper C."/>
            <person name="Guy L."/>
            <person name="Ettema T.J."/>
        </authorList>
    </citation>
    <scope>NUCLEOTIDE SEQUENCE</scope>
</reference>
<accession>A0A0F9FA95</accession>
<evidence type="ECO:0000313" key="2">
    <source>
        <dbReference type="EMBL" id="KKL83193.1"/>
    </source>
</evidence>